<protein>
    <submittedName>
        <fullName evidence="3">Uncharacterized protein</fullName>
    </submittedName>
</protein>
<dbReference type="AlphaFoldDB" id="A0AA36DCA9"/>
<feature type="compositionally biased region" description="Basic and acidic residues" evidence="1">
    <location>
        <begin position="248"/>
        <end position="261"/>
    </location>
</feature>
<reference evidence="3" key="1">
    <citation type="submission" date="2023-06" db="EMBL/GenBank/DDBJ databases">
        <authorList>
            <person name="Delattre M."/>
        </authorList>
    </citation>
    <scope>NUCLEOTIDE SEQUENCE</scope>
    <source>
        <strain evidence="3">AF72</strain>
    </source>
</reference>
<feature type="non-terminal residue" evidence="3">
    <location>
        <position position="272"/>
    </location>
</feature>
<feature type="compositionally biased region" description="Basic residues" evidence="1">
    <location>
        <begin position="262"/>
        <end position="272"/>
    </location>
</feature>
<dbReference type="Proteomes" id="UP001177023">
    <property type="component" value="Unassembled WGS sequence"/>
</dbReference>
<accession>A0AA36DCA9</accession>
<evidence type="ECO:0000256" key="2">
    <source>
        <dbReference type="SAM" id="Phobius"/>
    </source>
</evidence>
<keyword evidence="4" id="KW-1185">Reference proteome</keyword>
<gene>
    <name evidence="3" type="ORF">MSPICULIGERA_LOCUS22698</name>
</gene>
<evidence type="ECO:0000313" key="3">
    <source>
        <dbReference type="EMBL" id="CAJ0584652.1"/>
    </source>
</evidence>
<feature type="region of interest" description="Disordered" evidence="1">
    <location>
        <begin position="223"/>
        <end position="272"/>
    </location>
</feature>
<proteinExistence type="predicted"/>
<keyword evidence="2" id="KW-1133">Transmembrane helix</keyword>
<keyword evidence="2" id="KW-0812">Transmembrane</keyword>
<organism evidence="3 4">
    <name type="scientific">Mesorhabditis spiculigera</name>
    <dbReference type="NCBI Taxonomy" id="96644"/>
    <lineage>
        <taxon>Eukaryota</taxon>
        <taxon>Metazoa</taxon>
        <taxon>Ecdysozoa</taxon>
        <taxon>Nematoda</taxon>
        <taxon>Chromadorea</taxon>
        <taxon>Rhabditida</taxon>
        <taxon>Rhabditina</taxon>
        <taxon>Rhabditomorpha</taxon>
        <taxon>Rhabditoidea</taxon>
        <taxon>Rhabditidae</taxon>
        <taxon>Mesorhabditinae</taxon>
        <taxon>Mesorhabditis</taxon>
    </lineage>
</organism>
<feature type="transmembrane region" description="Helical" evidence="2">
    <location>
        <begin position="185"/>
        <end position="210"/>
    </location>
</feature>
<dbReference type="EMBL" id="CATQJA010002699">
    <property type="protein sequence ID" value="CAJ0584652.1"/>
    <property type="molecule type" value="Genomic_DNA"/>
</dbReference>
<sequence length="272" mass="31369">MFDVEHVRHEFVYPLGIENPKKMTYGEFREMGLSLRVYLTQMGGQPVHKTPIVYEHPKKGNRTLCFSLQTAETMPKHDFDLRFSSLPVKLNKSFGVDGLFVELPFAGALTFRNEQPLYDSVVFDQKNDQYSLMMKITQRCPFQLFGYLCQRNCKDKCGDRSCSVANGVCKEPEVVKTDKDDSTPIWMIALFVGIPVVGCCCLTFCCMVLWEAIKKKRSCGRHHSQTSTVDDESREHRSKNHKKHKNHAHDTTTDSEESRESQKRKKKHKGKH</sequence>
<keyword evidence="2" id="KW-0472">Membrane</keyword>
<evidence type="ECO:0000256" key="1">
    <source>
        <dbReference type="SAM" id="MobiDB-lite"/>
    </source>
</evidence>
<name>A0AA36DCA9_9BILA</name>
<evidence type="ECO:0000313" key="4">
    <source>
        <dbReference type="Proteomes" id="UP001177023"/>
    </source>
</evidence>
<feature type="compositionally biased region" description="Basic residues" evidence="1">
    <location>
        <begin position="236"/>
        <end position="247"/>
    </location>
</feature>
<comment type="caution">
    <text evidence="3">The sequence shown here is derived from an EMBL/GenBank/DDBJ whole genome shotgun (WGS) entry which is preliminary data.</text>
</comment>